<keyword evidence="4" id="KW-1185">Reference proteome</keyword>
<evidence type="ECO:0000256" key="2">
    <source>
        <dbReference type="SAM" id="Phobius"/>
    </source>
</evidence>
<evidence type="ECO:0000313" key="3">
    <source>
        <dbReference type="EMBL" id="MCI2241160.1"/>
    </source>
</evidence>
<reference evidence="3" key="1">
    <citation type="submission" date="2021-11" db="EMBL/GenBank/DDBJ databases">
        <title>A Novel Adlercreutzia Species, isolated from a Allomyrina dichotoma larva feces.</title>
        <authorList>
            <person name="Suh M.K."/>
        </authorList>
    </citation>
    <scope>NUCLEOTIDE SEQUENCE</scope>
    <source>
        <strain evidence="3">JBNU-10</strain>
    </source>
</reference>
<feature type="compositionally biased region" description="Low complexity" evidence="1">
    <location>
        <begin position="175"/>
        <end position="208"/>
    </location>
</feature>
<accession>A0ABS9WEE9</accession>
<comment type="caution">
    <text evidence="3">The sequence shown here is derived from an EMBL/GenBank/DDBJ whole genome shotgun (WGS) entry which is preliminary data.</text>
</comment>
<feature type="region of interest" description="Disordered" evidence="1">
    <location>
        <begin position="1"/>
        <end position="90"/>
    </location>
</feature>
<feature type="transmembrane region" description="Helical" evidence="2">
    <location>
        <begin position="226"/>
        <end position="248"/>
    </location>
</feature>
<evidence type="ECO:0000313" key="4">
    <source>
        <dbReference type="Proteomes" id="UP001430755"/>
    </source>
</evidence>
<feature type="compositionally biased region" description="Acidic residues" evidence="1">
    <location>
        <begin position="482"/>
        <end position="492"/>
    </location>
</feature>
<feature type="compositionally biased region" description="Acidic residues" evidence="1">
    <location>
        <begin position="54"/>
        <end position="65"/>
    </location>
</feature>
<keyword evidence="2" id="KW-0812">Transmembrane</keyword>
<dbReference type="EMBL" id="JAJMLW010000001">
    <property type="protein sequence ID" value="MCI2241160.1"/>
    <property type="molecule type" value="Genomic_DNA"/>
</dbReference>
<keyword evidence="2" id="KW-0472">Membrane</keyword>
<feature type="compositionally biased region" description="Low complexity" evidence="1">
    <location>
        <begin position="145"/>
        <end position="164"/>
    </location>
</feature>
<proteinExistence type="predicted"/>
<dbReference type="Proteomes" id="UP001430755">
    <property type="component" value="Unassembled WGS sequence"/>
</dbReference>
<feature type="compositionally biased region" description="Low complexity" evidence="1">
    <location>
        <begin position="66"/>
        <end position="90"/>
    </location>
</feature>
<name>A0ABS9WEE9_9ACTN</name>
<feature type="region of interest" description="Disordered" evidence="1">
    <location>
        <begin position="119"/>
        <end position="220"/>
    </location>
</feature>
<organism evidence="3 4">
    <name type="scientific">Adlercreutzia faecimuris</name>
    <dbReference type="NCBI Taxonomy" id="2897341"/>
    <lineage>
        <taxon>Bacteria</taxon>
        <taxon>Bacillati</taxon>
        <taxon>Actinomycetota</taxon>
        <taxon>Coriobacteriia</taxon>
        <taxon>Eggerthellales</taxon>
        <taxon>Eggerthellaceae</taxon>
        <taxon>Adlercreutzia</taxon>
    </lineage>
</organism>
<feature type="compositionally biased region" description="Basic and acidic residues" evidence="1">
    <location>
        <begin position="124"/>
        <end position="139"/>
    </location>
</feature>
<feature type="compositionally biased region" description="Low complexity" evidence="1">
    <location>
        <begin position="38"/>
        <end position="53"/>
    </location>
</feature>
<feature type="region of interest" description="Disordered" evidence="1">
    <location>
        <begin position="476"/>
        <end position="504"/>
    </location>
</feature>
<sequence length="587" mass="59796">MVRSHDDAPDADERASAAPDASDLEGVAPAESADLAGSPAETPAAAKPAAPESAEAEAASDESEPVDAATAAAAESEAAEPAADAAPAAAADLAVDLPPAAAEPEVPAADEASLDPLAAAAAAARREAERVRAAEKARASEPVSPEVAAETAALPADADPASADVDAEPADRPRPAAVPAATAAMPRVQEPRVRPAAPASRSARPAAAYGTVEPARSRTSRGGRRGIAVALVVILLFAAAGVGVYWFFFADRGGDAPLSADRGQRVALTLPRAQQVLEAAGMEAPDASQFHYVPTDNLVGPKFENVAVGDVVERPDGSGVIITRQVTADALFRNKGMLLTVPVTLTFAYDEAGETWREGDLELGTMTAQPLAAPNAALITDDLDSLLTAYDPAVGTLFAGVEPKSSSRLTTGGGTITVTMAKDEQVAESDAEGREHQLLKRHNCTAQIAVTWSDTEGWVAKVDRLNDEVTVEDLTVAQPGEGEGEGEGEEGETGPIGQEGGRPEYGLKCSTGDLVELGGTVTGTPGSLTFKPDGGLRLTLDGSQRDVWAMGLKVGDGIDASALVGRHVTVVGTISSAGLNAEEVTVG</sequence>
<evidence type="ECO:0000256" key="1">
    <source>
        <dbReference type="SAM" id="MobiDB-lite"/>
    </source>
</evidence>
<keyword evidence="2" id="KW-1133">Transmembrane helix</keyword>
<feature type="compositionally biased region" description="Basic and acidic residues" evidence="1">
    <location>
        <begin position="1"/>
        <end position="15"/>
    </location>
</feature>
<protein>
    <submittedName>
        <fullName evidence="3">Uncharacterized protein</fullName>
    </submittedName>
</protein>
<dbReference type="RefSeq" id="WP_242163035.1">
    <property type="nucleotide sequence ID" value="NZ_JAJMLW010000001.1"/>
</dbReference>
<gene>
    <name evidence="3" type="ORF">LPT13_02185</name>
</gene>